<dbReference type="Pfam" id="PF07004">
    <property type="entry name" value="SHIPPO-rpt"/>
    <property type="match status" value="1"/>
</dbReference>
<reference evidence="5" key="1">
    <citation type="submission" date="2022-10" db="EMBL/GenBank/DDBJ databases">
        <authorList>
            <person name="Chen Y."/>
            <person name="Dougan E. K."/>
            <person name="Chan C."/>
            <person name="Rhodes N."/>
            <person name="Thang M."/>
        </authorList>
    </citation>
    <scope>NUCLEOTIDE SEQUENCE</scope>
</reference>
<dbReference type="InterPro" id="IPR002048">
    <property type="entry name" value="EF_hand_dom"/>
</dbReference>
<dbReference type="SUPFAM" id="SSF47473">
    <property type="entry name" value="EF-hand"/>
    <property type="match status" value="1"/>
</dbReference>
<dbReference type="PROSITE" id="PS50222">
    <property type="entry name" value="EF_HAND_2"/>
    <property type="match status" value="1"/>
</dbReference>
<dbReference type="EMBL" id="CAMXCT030001609">
    <property type="protein sequence ID" value="CAL4778901.1"/>
    <property type="molecule type" value="Genomic_DNA"/>
</dbReference>
<dbReference type="InterPro" id="IPR011992">
    <property type="entry name" value="EF-hand-dom_pair"/>
</dbReference>
<feature type="region of interest" description="Disordered" evidence="3">
    <location>
        <begin position="1"/>
        <end position="24"/>
    </location>
</feature>
<reference evidence="6 7" key="2">
    <citation type="submission" date="2024-05" db="EMBL/GenBank/DDBJ databases">
        <authorList>
            <person name="Chen Y."/>
            <person name="Shah S."/>
            <person name="Dougan E. K."/>
            <person name="Thang M."/>
            <person name="Chan C."/>
        </authorList>
    </citation>
    <scope>NUCLEOTIDE SEQUENCE [LARGE SCALE GENOMIC DNA]</scope>
</reference>
<organism evidence="5">
    <name type="scientific">Cladocopium goreaui</name>
    <dbReference type="NCBI Taxonomy" id="2562237"/>
    <lineage>
        <taxon>Eukaryota</taxon>
        <taxon>Sar</taxon>
        <taxon>Alveolata</taxon>
        <taxon>Dinophyceae</taxon>
        <taxon>Suessiales</taxon>
        <taxon>Symbiodiniaceae</taxon>
        <taxon>Cladocopium</taxon>
    </lineage>
</organism>
<dbReference type="AlphaFoldDB" id="A0A9P1CGN7"/>
<dbReference type="PROSITE" id="PS00018">
    <property type="entry name" value="EF_HAND_1"/>
    <property type="match status" value="1"/>
</dbReference>
<evidence type="ECO:0000256" key="1">
    <source>
        <dbReference type="ARBA" id="ARBA00022837"/>
    </source>
</evidence>
<feature type="coiled-coil region" evidence="2">
    <location>
        <begin position="155"/>
        <end position="207"/>
    </location>
</feature>
<dbReference type="InterPro" id="IPR010736">
    <property type="entry name" value="SHIPPO-rpt"/>
</dbReference>
<evidence type="ECO:0000313" key="5">
    <source>
        <dbReference type="EMBL" id="CAI3991589.1"/>
    </source>
</evidence>
<proteinExistence type="predicted"/>
<dbReference type="GO" id="GO:0005509">
    <property type="term" value="F:calcium ion binding"/>
    <property type="evidence" value="ECO:0007669"/>
    <property type="project" value="InterPro"/>
</dbReference>
<dbReference type="EMBL" id="CAMXCT010001609">
    <property type="protein sequence ID" value="CAI3991589.1"/>
    <property type="molecule type" value="Genomic_DNA"/>
</dbReference>
<evidence type="ECO:0000313" key="7">
    <source>
        <dbReference type="Proteomes" id="UP001152797"/>
    </source>
</evidence>
<gene>
    <name evidence="5" type="ORF">C1SCF055_LOCUS18486</name>
</gene>
<feature type="domain" description="EF-hand" evidence="4">
    <location>
        <begin position="545"/>
        <end position="580"/>
    </location>
</feature>
<dbReference type="EMBL" id="CAMXCT020001609">
    <property type="protein sequence ID" value="CAL1144964.1"/>
    <property type="molecule type" value="Genomic_DNA"/>
</dbReference>
<keyword evidence="7" id="KW-1185">Reference proteome</keyword>
<sequence>MARRQASKGLPSKGEKQNEKPFIGKTPMFPPCPCLQYGRYLDKLGSQKRAPRYTFSRSESVVANNPTLDVLIYFWDERDGANFCGWWFGPKVGGDQVWAYNSERRAEQQGVMNCQQILQKLTGVTPETIDHIKDEVEKMVMQELPKCGSQAEAVRAEAAQQIQMAQVRVEQVKQQRIEEERLNGERCEFAKKVLAELIALVTQAEQDTAALKTTAAPVLESKIMSEEDARSAGKAVSEVSVAAKASCKACSDFIVERRMNIDSVKPPLLAPLREEQLKIQERIQECYKIVVSSTISAKVMIDKAVKKTAATKTLEKRTSAFEKYNGKREVMTIDEILAYAKGEYAFAFSKEAAAVVAKKYGDGKSVPRVHFQRIKVAVGIAREEEASKARKKEAELKRLALEAKKKAIEADIQKVADVLAEAEPAVAKAEEAGKTEQLSRDYLNATPDKDAVTAAMESASAALKDAQGELGDVRTRLSDLVSSADDDVKQWVTIEIRKVEMKVAAMDARLVQTGQAGERGRHFLQMLEAKELHAAKIEVAKLLRSKKLDVEELFKAADKDGDGVVNLVDFTALIEGCEGCKLSGEKIEQVYNMYNDAGSGSFSKETLFLASRSYYFVAAETVLSSTENLDGETLRRLELKELLEVLEGPVEEASTKISRVRCRAVFDGVEGWVTMAGNNGTEYLMASDGNLEVVREVPLTDALHEGNVLRQLSHGEKLEVLEWDKKNPAEDVRVKVKVKGSTDMGWVTRASADGMQYLKIQCTPNRAQNLDGPLCSQDSGLAAKTAAQNIQPGQYKADRDFVSDTTREVSKNVDARFRKSPGWTFGDDARMDDAGVLKGVRNPGNIKMWINPLGPGQYPAVDGMEQAAKVHLTSSPAWTQRKGQPAETIRATKAAGCAPGPGYYAPETKVEKPGRHRVCRNAGQFSLIFSRIVTSPTLPRCKSETASACSSRERASERLAEVS</sequence>
<comment type="caution">
    <text evidence="5">The sequence shown here is derived from an EMBL/GenBank/DDBJ whole genome shotgun (WGS) entry which is preliminary data.</text>
</comment>
<name>A0A9P1CGN7_9DINO</name>
<evidence type="ECO:0000256" key="3">
    <source>
        <dbReference type="SAM" id="MobiDB-lite"/>
    </source>
</evidence>
<protein>
    <recommendedName>
        <fullName evidence="4">EF-hand domain-containing protein</fullName>
    </recommendedName>
</protein>
<dbReference type="Gene3D" id="1.10.238.10">
    <property type="entry name" value="EF-hand"/>
    <property type="match status" value="1"/>
</dbReference>
<evidence type="ECO:0000259" key="4">
    <source>
        <dbReference type="PROSITE" id="PS50222"/>
    </source>
</evidence>
<dbReference type="Proteomes" id="UP001152797">
    <property type="component" value="Unassembled WGS sequence"/>
</dbReference>
<accession>A0A9P1CGN7</accession>
<evidence type="ECO:0000256" key="2">
    <source>
        <dbReference type="SAM" id="Coils"/>
    </source>
</evidence>
<feature type="coiled-coil region" evidence="2">
    <location>
        <begin position="382"/>
        <end position="411"/>
    </location>
</feature>
<dbReference type="InterPro" id="IPR018247">
    <property type="entry name" value="EF_Hand_1_Ca_BS"/>
</dbReference>
<keyword evidence="1" id="KW-0106">Calcium</keyword>
<evidence type="ECO:0000313" key="6">
    <source>
        <dbReference type="EMBL" id="CAL4778901.1"/>
    </source>
</evidence>
<dbReference type="OrthoDB" id="438501at2759"/>
<keyword evidence="2" id="KW-0175">Coiled coil</keyword>